<keyword evidence="4" id="KW-1185">Reference proteome</keyword>
<name>A0A2R5FJ70_9PROT</name>
<keyword evidence="2" id="KW-0732">Signal</keyword>
<sequence length="92" mass="10245">MRKLSLIASMILLCIGNYAFADNNTRDTTNSYSPANQESEKMHQKPDAQDEHNSSANTTSHSQDRSGKKHLWSRKKDETSTTSGSSSTETNH</sequence>
<evidence type="ECO:0000313" key="4">
    <source>
        <dbReference type="Proteomes" id="UP000245081"/>
    </source>
</evidence>
<comment type="caution">
    <text evidence="3">The sequence shown here is derived from an EMBL/GenBank/DDBJ whole genome shotgun (WGS) entry which is preliminary data.</text>
</comment>
<feature type="signal peptide" evidence="2">
    <location>
        <begin position="1"/>
        <end position="21"/>
    </location>
</feature>
<dbReference type="Proteomes" id="UP000245081">
    <property type="component" value="Unassembled WGS sequence"/>
</dbReference>
<accession>A0A2R5FJ70</accession>
<feature type="chain" id="PRO_5015362111" evidence="2">
    <location>
        <begin position="22"/>
        <end position="92"/>
    </location>
</feature>
<dbReference type="EMBL" id="BDOQ01000021">
    <property type="protein sequence ID" value="GBG15844.1"/>
    <property type="molecule type" value="Genomic_DNA"/>
</dbReference>
<reference evidence="3 4" key="1">
    <citation type="journal article" date="2018" name="Environ. Microbiol.">
        <title>Isolation and genomic characterization of Novimethylophilus kurashikiensis gen. nov. sp. nov., a new lanthanide-dependent methylotrophic species of Methylophilaceae.</title>
        <authorList>
            <person name="Lv H."/>
            <person name="Sahin N."/>
            <person name="Tani A."/>
        </authorList>
    </citation>
    <scope>NUCLEOTIDE SEQUENCE [LARGE SCALE GENOMIC DNA]</scope>
    <source>
        <strain evidence="3 4">La2-4</strain>
    </source>
</reference>
<evidence type="ECO:0000256" key="1">
    <source>
        <dbReference type="SAM" id="MobiDB-lite"/>
    </source>
</evidence>
<feature type="compositionally biased region" description="Basic and acidic residues" evidence="1">
    <location>
        <begin position="38"/>
        <end position="53"/>
    </location>
</feature>
<feature type="compositionally biased region" description="Low complexity" evidence="1">
    <location>
        <begin position="80"/>
        <end position="92"/>
    </location>
</feature>
<protein>
    <submittedName>
        <fullName evidence="3">Uncharacterized protein</fullName>
    </submittedName>
</protein>
<gene>
    <name evidence="3" type="ORF">NMK_3458</name>
</gene>
<organism evidence="3 4">
    <name type="scientific">Novimethylophilus kurashikiensis</name>
    <dbReference type="NCBI Taxonomy" id="1825523"/>
    <lineage>
        <taxon>Bacteria</taxon>
        <taxon>Pseudomonadati</taxon>
        <taxon>Pseudomonadota</taxon>
        <taxon>Betaproteobacteria</taxon>
        <taxon>Nitrosomonadales</taxon>
        <taxon>Methylophilaceae</taxon>
        <taxon>Novimethylophilus</taxon>
    </lineage>
</organism>
<evidence type="ECO:0000313" key="3">
    <source>
        <dbReference type="EMBL" id="GBG15844.1"/>
    </source>
</evidence>
<dbReference type="AlphaFoldDB" id="A0A2R5FJ70"/>
<feature type="compositionally biased region" description="Polar residues" evidence="1">
    <location>
        <begin position="22"/>
        <end position="37"/>
    </location>
</feature>
<evidence type="ECO:0000256" key="2">
    <source>
        <dbReference type="SAM" id="SignalP"/>
    </source>
</evidence>
<feature type="region of interest" description="Disordered" evidence="1">
    <location>
        <begin position="22"/>
        <end position="92"/>
    </location>
</feature>
<proteinExistence type="predicted"/>